<feature type="compositionally biased region" description="Polar residues" evidence="10">
    <location>
        <begin position="465"/>
        <end position="475"/>
    </location>
</feature>
<dbReference type="InterPro" id="IPR001356">
    <property type="entry name" value="HD"/>
</dbReference>
<proteinExistence type="predicted"/>
<feature type="compositionally biased region" description="Low complexity" evidence="10">
    <location>
        <begin position="476"/>
        <end position="492"/>
    </location>
</feature>
<dbReference type="PANTHER" id="PTHR24329">
    <property type="entry name" value="HOMEOBOX PROTEIN ARISTALESS"/>
    <property type="match status" value="1"/>
</dbReference>
<dbReference type="SUPFAM" id="SSF46689">
    <property type="entry name" value="Homeodomain-like"/>
    <property type="match status" value="1"/>
</dbReference>
<feature type="compositionally biased region" description="Polar residues" evidence="10">
    <location>
        <begin position="45"/>
        <end position="69"/>
    </location>
</feature>
<evidence type="ECO:0000259" key="11">
    <source>
        <dbReference type="PROSITE" id="PS50071"/>
    </source>
</evidence>
<reference evidence="12" key="1">
    <citation type="submission" date="2019-03" db="EMBL/GenBank/DDBJ databases">
        <title>Improved annotation for the trematode Fasciola hepatica.</title>
        <authorList>
            <person name="Choi Y.-J."/>
            <person name="Martin J."/>
            <person name="Mitreva M."/>
        </authorList>
    </citation>
    <scope>NUCLEOTIDE SEQUENCE [LARGE SCALE GENOMIC DNA]</scope>
</reference>
<dbReference type="FunFam" id="1.10.10.60:FF:000093">
    <property type="entry name" value="ALX homeobox protein 1"/>
    <property type="match status" value="1"/>
</dbReference>
<feature type="compositionally biased region" description="Polar residues" evidence="10">
    <location>
        <begin position="405"/>
        <end position="422"/>
    </location>
</feature>
<dbReference type="InterPro" id="IPR009057">
    <property type="entry name" value="Homeodomain-like_sf"/>
</dbReference>
<keyword evidence="13" id="KW-1185">Reference proteome</keyword>
<name>A0A4E0RBF9_FASHE</name>
<dbReference type="Pfam" id="PF00046">
    <property type="entry name" value="Homeodomain"/>
    <property type="match status" value="1"/>
</dbReference>
<evidence type="ECO:0000256" key="9">
    <source>
        <dbReference type="RuleBase" id="RU000682"/>
    </source>
</evidence>
<dbReference type="GO" id="GO:0005634">
    <property type="term" value="C:nucleus"/>
    <property type="evidence" value="ECO:0007669"/>
    <property type="project" value="UniProtKB-SubCell"/>
</dbReference>
<keyword evidence="7 8" id="KW-0539">Nucleus</keyword>
<dbReference type="AlphaFoldDB" id="A0A4E0RBF9"/>
<evidence type="ECO:0000256" key="4">
    <source>
        <dbReference type="ARBA" id="ARBA00023125"/>
    </source>
</evidence>
<dbReference type="SMART" id="SM00389">
    <property type="entry name" value="HOX"/>
    <property type="match status" value="1"/>
</dbReference>
<dbReference type="EMBL" id="JXXN02001949">
    <property type="protein sequence ID" value="THD23784.1"/>
    <property type="molecule type" value="Genomic_DNA"/>
</dbReference>
<evidence type="ECO:0000256" key="5">
    <source>
        <dbReference type="ARBA" id="ARBA00023155"/>
    </source>
</evidence>
<dbReference type="PROSITE" id="PS50071">
    <property type="entry name" value="HOMEOBOX_2"/>
    <property type="match status" value="1"/>
</dbReference>
<dbReference type="PANTHER" id="PTHR24329:SF543">
    <property type="entry name" value="FI01017P-RELATED"/>
    <property type="match status" value="1"/>
</dbReference>
<dbReference type="PROSITE" id="PS00027">
    <property type="entry name" value="HOMEOBOX_1"/>
    <property type="match status" value="1"/>
</dbReference>
<keyword evidence="3" id="KW-0805">Transcription regulation</keyword>
<organism evidence="12 13">
    <name type="scientific">Fasciola hepatica</name>
    <name type="common">Liver fluke</name>
    <dbReference type="NCBI Taxonomy" id="6192"/>
    <lineage>
        <taxon>Eukaryota</taxon>
        <taxon>Metazoa</taxon>
        <taxon>Spiralia</taxon>
        <taxon>Lophotrochozoa</taxon>
        <taxon>Platyhelminthes</taxon>
        <taxon>Trematoda</taxon>
        <taxon>Digenea</taxon>
        <taxon>Plagiorchiida</taxon>
        <taxon>Echinostomata</taxon>
        <taxon>Echinostomatoidea</taxon>
        <taxon>Fasciolidae</taxon>
        <taxon>Fasciola</taxon>
    </lineage>
</organism>
<feature type="region of interest" description="Disordered" evidence="10">
    <location>
        <begin position="465"/>
        <end position="497"/>
    </location>
</feature>
<evidence type="ECO:0000256" key="1">
    <source>
        <dbReference type="ARBA" id="ARBA00004123"/>
    </source>
</evidence>
<dbReference type="GO" id="GO:0000981">
    <property type="term" value="F:DNA-binding transcription factor activity, RNA polymerase II-specific"/>
    <property type="evidence" value="ECO:0007669"/>
    <property type="project" value="InterPro"/>
</dbReference>
<evidence type="ECO:0000313" key="12">
    <source>
        <dbReference type="EMBL" id="THD23784.1"/>
    </source>
</evidence>
<feature type="DNA-binding region" description="Homeobox" evidence="8">
    <location>
        <begin position="176"/>
        <end position="235"/>
    </location>
</feature>
<comment type="subcellular location">
    <subcellularLocation>
        <location evidence="1 8 9">Nucleus</location>
    </subcellularLocation>
</comment>
<feature type="domain" description="Homeobox" evidence="11">
    <location>
        <begin position="174"/>
        <end position="234"/>
    </location>
</feature>
<dbReference type="Proteomes" id="UP000230066">
    <property type="component" value="Unassembled WGS sequence"/>
</dbReference>
<comment type="caution">
    <text evidence="12">The sequence shown here is derived from an EMBL/GenBank/DDBJ whole genome shotgun (WGS) entry which is preliminary data.</text>
</comment>
<sequence>MSSAFYCGFDMSSSGGNKYRIGSSPTNHKQDISMDLLSSYHPENGETNDTSTNPVGSGEVTMSSSSPTNGKVKPYTVCPTTTLSVERKTNETVRLPNTAKWHHYSPQERCNAMQKAKQNGFSQSPSGVEPVPSLNATNGQMSMYDGDLHAGNEFQSRIELPATKERFNVDRDAVKKRRNRTTFTSFQLNEMERVFQKTHYPDVYAREQLAVRTALTEARVQVWFQNRRAKWRKRERLGNSPHNYLDTDIPALTANTVDPSRFPITAAAVAAAAVVAGSTGGKISDQILESSQFYRRPSSFFNPQQLTKIKSPRIKCQLSEQNLSSWDESTFPFPNKLSAFGGSAVPYFANINSLGDSFGTVGPGPENPFVFEKSICHVRGPSKSSDLNWNIDALNTLHELDLSSSSNKTSRATFETQPTDSYPTSMPSSMTSCCTTHTFSSSFQRLPFFDPTSFPYSNSIFLPSSQPNHHQAQLKSSTTSSWPSGSSHGSSPNLDTAPSQLDRQIAEAKKSFSGGPQHQLISPSIESIGLCPGSFFTPSITNRESIRQTSSPVTSPSASSACDPNYCYPSQASRSPLANFGVPVKETPRLESSQIHPHWTQNSEVTTSSWFNALAIPSQTDETRKPNLLHNLSENHIWLSKANHHPRPLSGSLDSITTQGPMQPNWTPCVL</sequence>
<keyword evidence="6" id="KW-0804">Transcription</keyword>
<keyword evidence="4 8" id="KW-0238">DNA-binding</keyword>
<evidence type="ECO:0000256" key="8">
    <source>
        <dbReference type="PROSITE-ProRule" id="PRU00108"/>
    </source>
</evidence>
<accession>A0A4E0RBF9</accession>
<evidence type="ECO:0000256" key="2">
    <source>
        <dbReference type="ARBA" id="ARBA00022473"/>
    </source>
</evidence>
<dbReference type="CDD" id="cd00086">
    <property type="entry name" value="homeodomain"/>
    <property type="match status" value="1"/>
</dbReference>
<gene>
    <name evidence="12" type="ORF">D915_005633</name>
</gene>
<protein>
    <submittedName>
        <fullName evidence="12">Homeobox protein aristaless 4</fullName>
    </submittedName>
</protein>
<dbReference type="InterPro" id="IPR017970">
    <property type="entry name" value="Homeobox_CS"/>
</dbReference>
<feature type="region of interest" description="Disordered" evidence="10">
    <location>
        <begin position="405"/>
        <end position="427"/>
    </location>
</feature>
<keyword evidence="5 8" id="KW-0371">Homeobox</keyword>
<evidence type="ECO:0000256" key="3">
    <source>
        <dbReference type="ARBA" id="ARBA00023015"/>
    </source>
</evidence>
<dbReference type="InterPro" id="IPR050649">
    <property type="entry name" value="Paired_Homeobox_TFs"/>
</dbReference>
<dbReference type="Gene3D" id="1.10.10.60">
    <property type="entry name" value="Homeodomain-like"/>
    <property type="match status" value="1"/>
</dbReference>
<dbReference type="GO" id="GO:0000977">
    <property type="term" value="F:RNA polymerase II transcription regulatory region sequence-specific DNA binding"/>
    <property type="evidence" value="ECO:0007669"/>
    <property type="project" value="TreeGrafter"/>
</dbReference>
<feature type="region of interest" description="Disordered" evidence="10">
    <location>
        <begin position="38"/>
        <end position="75"/>
    </location>
</feature>
<evidence type="ECO:0000256" key="10">
    <source>
        <dbReference type="SAM" id="MobiDB-lite"/>
    </source>
</evidence>
<keyword evidence="2" id="KW-0217">Developmental protein</keyword>
<evidence type="ECO:0000256" key="6">
    <source>
        <dbReference type="ARBA" id="ARBA00023163"/>
    </source>
</evidence>
<evidence type="ECO:0000313" key="13">
    <source>
        <dbReference type="Proteomes" id="UP000230066"/>
    </source>
</evidence>
<evidence type="ECO:0000256" key="7">
    <source>
        <dbReference type="ARBA" id="ARBA00023242"/>
    </source>
</evidence>